<evidence type="ECO:0000256" key="1">
    <source>
        <dbReference type="SAM" id="MobiDB-lite"/>
    </source>
</evidence>
<organism evidence="2 3">
    <name type="scientific">Papaver somniferum</name>
    <name type="common">Opium poppy</name>
    <dbReference type="NCBI Taxonomy" id="3469"/>
    <lineage>
        <taxon>Eukaryota</taxon>
        <taxon>Viridiplantae</taxon>
        <taxon>Streptophyta</taxon>
        <taxon>Embryophyta</taxon>
        <taxon>Tracheophyta</taxon>
        <taxon>Spermatophyta</taxon>
        <taxon>Magnoliopsida</taxon>
        <taxon>Ranunculales</taxon>
        <taxon>Papaveraceae</taxon>
        <taxon>Papaveroideae</taxon>
        <taxon>Papaver</taxon>
    </lineage>
</organism>
<protein>
    <submittedName>
        <fullName evidence="2">Uncharacterized protein</fullName>
    </submittedName>
</protein>
<gene>
    <name evidence="2" type="ORF">C5167_050839</name>
</gene>
<evidence type="ECO:0000313" key="3">
    <source>
        <dbReference type="Proteomes" id="UP000316621"/>
    </source>
</evidence>
<reference evidence="2 3" key="1">
    <citation type="journal article" date="2018" name="Science">
        <title>The opium poppy genome and morphinan production.</title>
        <authorList>
            <person name="Guo L."/>
            <person name="Winzer T."/>
            <person name="Yang X."/>
            <person name="Li Y."/>
            <person name="Ning Z."/>
            <person name="He Z."/>
            <person name="Teodor R."/>
            <person name="Lu Y."/>
            <person name="Bowser T.A."/>
            <person name="Graham I.A."/>
            <person name="Ye K."/>
        </authorList>
    </citation>
    <scope>NUCLEOTIDE SEQUENCE [LARGE SCALE GENOMIC DNA]</scope>
    <source>
        <strain evidence="3">cv. HN1</strain>
        <tissue evidence="2">Leaves</tissue>
    </source>
</reference>
<sequence>MKEQQKGMAVDAIDDTNLPPIYVNNTDTGSKDEPDWDIPTGEDASLGYAIEDIRQGKTGAPIARNWV</sequence>
<dbReference type="EMBL" id="CM010722">
    <property type="protein sequence ID" value="RZC75354.1"/>
    <property type="molecule type" value="Genomic_DNA"/>
</dbReference>
<accession>A0A4Y7KPR7</accession>
<evidence type="ECO:0000313" key="2">
    <source>
        <dbReference type="EMBL" id="RZC75354.1"/>
    </source>
</evidence>
<dbReference type="Proteomes" id="UP000316621">
    <property type="component" value="Chromosome 8"/>
</dbReference>
<feature type="region of interest" description="Disordered" evidence="1">
    <location>
        <begin position="1"/>
        <end position="43"/>
    </location>
</feature>
<name>A0A4Y7KPR7_PAPSO</name>
<dbReference type="Gramene" id="RZC75354">
    <property type="protein sequence ID" value="RZC75354"/>
    <property type="gene ID" value="C5167_050839"/>
</dbReference>
<dbReference type="AlphaFoldDB" id="A0A4Y7KPR7"/>
<proteinExistence type="predicted"/>
<keyword evidence="3" id="KW-1185">Reference proteome</keyword>